<protein>
    <submittedName>
        <fullName evidence="2">Uncharacterized protein</fullName>
    </submittedName>
</protein>
<dbReference type="EnsemblPlants" id="OGLUM01G08540.1">
    <property type="protein sequence ID" value="OGLUM01G08540.1"/>
    <property type="gene ID" value="OGLUM01G08540"/>
</dbReference>
<feature type="region of interest" description="Disordered" evidence="1">
    <location>
        <begin position="1"/>
        <end position="80"/>
    </location>
</feature>
<evidence type="ECO:0000313" key="3">
    <source>
        <dbReference type="Proteomes" id="UP000026961"/>
    </source>
</evidence>
<evidence type="ECO:0000313" key="2">
    <source>
        <dbReference type="EnsemblPlants" id="OGLUM01G08540.1"/>
    </source>
</evidence>
<feature type="compositionally biased region" description="Basic and acidic residues" evidence="1">
    <location>
        <begin position="21"/>
        <end position="68"/>
    </location>
</feature>
<dbReference type="AlphaFoldDB" id="A0A0D9Y595"/>
<reference evidence="2" key="3">
    <citation type="submission" date="2018-05" db="EMBL/GenBank/DDBJ databases">
        <title>OgluRS3 (Oryza glumaepatula Reference Sequence Version 3).</title>
        <authorList>
            <person name="Zhang J."/>
            <person name="Kudrna D."/>
            <person name="Lee S."/>
            <person name="Talag J."/>
            <person name="Welchert J."/>
            <person name="Wing R.A."/>
        </authorList>
    </citation>
    <scope>NUCLEOTIDE SEQUENCE [LARGE SCALE GENOMIC DNA]</scope>
</reference>
<name>A0A0D9Y595_9ORYZ</name>
<sequence length="80" mass="9238">MSDAILVDIRRSSGPRRRRRLQPEEHKSPRSREIDRSETKLRVQIDYREPGRQAGPEIDRDAAPEPRTGHMGTPNRLGLI</sequence>
<keyword evidence="3" id="KW-1185">Reference proteome</keyword>
<dbReference type="HOGENOM" id="CLU_2593653_0_0_1"/>
<organism evidence="2">
    <name type="scientific">Oryza glumipatula</name>
    <dbReference type="NCBI Taxonomy" id="40148"/>
    <lineage>
        <taxon>Eukaryota</taxon>
        <taxon>Viridiplantae</taxon>
        <taxon>Streptophyta</taxon>
        <taxon>Embryophyta</taxon>
        <taxon>Tracheophyta</taxon>
        <taxon>Spermatophyta</taxon>
        <taxon>Magnoliopsida</taxon>
        <taxon>Liliopsida</taxon>
        <taxon>Poales</taxon>
        <taxon>Poaceae</taxon>
        <taxon>BOP clade</taxon>
        <taxon>Oryzoideae</taxon>
        <taxon>Oryzeae</taxon>
        <taxon>Oryzinae</taxon>
        <taxon>Oryza</taxon>
    </lineage>
</organism>
<accession>A0A0D9Y595</accession>
<dbReference type="Proteomes" id="UP000026961">
    <property type="component" value="Chromosome 1"/>
</dbReference>
<reference evidence="2" key="1">
    <citation type="submission" date="2013-08" db="EMBL/GenBank/DDBJ databases">
        <title>Oryza genome evolution.</title>
        <authorList>
            <person name="Wing R.A."/>
            <person name="Panaud O."/>
            <person name="Oliveira A.C."/>
        </authorList>
    </citation>
    <scope>NUCLEOTIDE SEQUENCE</scope>
</reference>
<proteinExistence type="predicted"/>
<reference evidence="2" key="2">
    <citation type="submission" date="2015-04" db="UniProtKB">
        <authorList>
            <consortium name="EnsemblPlants"/>
        </authorList>
    </citation>
    <scope>IDENTIFICATION</scope>
</reference>
<dbReference type="Gramene" id="OGLUM01G08540.1">
    <property type="protein sequence ID" value="OGLUM01G08540.1"/>
    <property type="gene ID" value="OGLUM01G08540"/>
</dbReference>
<evidence type="ECO:0000256" key="1">
    <source>
        <dbReference type="SAM" id="MobiDB-lite"/>
    </source>
</evidence>